<proteinExistence type="predicted"/>
<organism evidence="2">
    <name type="scientific">Amphimedon queenslandica</name>
    <name type="common">Sponge</name>
    <dbReference type="NCBI Taxonomy" id="400682"/>
    <lineage>
        <taxon>Eukaryota</taxon>
        <taxon>Metazoa</taxon>
        <taxon>Porifera</taxon>
        <taxon>Demospongiae</taxon>
        <taxon>Heteroscleromorpha</taxon>
        <taxon>Haplosclerida</taxon>
        <taxon>Niphatidae</taxon>
        <taxon>Amphimedon</taxon>
    </lineage>
</organism>
<evidence type="ECO:0000256" key="1">
    <source>
        <dbReference type="SAM" id="MobiDB-lite"/>
    </source>
</evidence>
<evidence type="ECO:0000313" key="3">
    <source>
        <dbReference type="Proteomes" id="UP000007879"/>
    </source>
</evidence>
<keyword evidence="3" id="KW-1185">Reference proteome</keyword>
<dbReference type="KEGG" id="aqu:109584083"/>
<evidence type="ECO:0000313" key="2">
    <source>
        <dbReference type="EnsemblMetazoa" id="Aqu2.1.24912_001"/>
    </source>
</evidence>
<dbReference type="InParanoid" id="A0A1X7UAC8"/>
<dbReference type="AlphaFoldDB" id="A0A1X7UAC8"/>
<dbReference type="EnsemblMetazoa" id="XM_019999663.1">
    <property type="protein sequence ID" value="XP_019855222.1"/>
    <property type="gene ID" value="LOC109584083"/>
</dbReference>
<protein>
    <submittedName>
        <fullName evidence="2">Uncharacterized protein</fullName>
    </submittedName>
</protein>
<dbReference type="Proteomes" id="UP000007879">
    <property type="component" value="Unassembled WGS sequence"/>
</dbReference>
<name>A0A1X7UAC8_AMPQE</name>
<reference evidence="2" key="2">
    <citation type="submission" date="2017-05" db="UniProtKB">
        <authorList>
            <consortium name="EnsemblMetazoa"/>
        </authorList>
    </citation>
    <scope>IDENTIFICATION</scope>
</reference>
<reference evidence="3" key="1">
    <citation type="journal article" date="2010" name="Nature">
        <title>The Amphimedon queenslandica genome and the evolution of animal complexity.</title>
        <authorList>
            <person name="Srivastava M."/>
            <person name="Simakov O."/>
            <person name="Chapman J."/>
            <person name="Fahey B."/>
            <person name="Gauthier M.E."/>
            <person name="Mitros T."/>
            <person name="Richards G.S."/>
            <person name="Conaco C."/>
            <person name="Dacre M."/>
            <person name="Hellsten U."/>
            <person name="Larroux C."/>
            <person name="Putnam N.H."/>
            <person name="Stanke M."/>
            <person name="Adamska M."/>
            <person name="Darling A."/>
            <person name="Degnan S.M."/>
            <person name="Oakley T.H."/>
            <person name="Plachetzki D.C."/>
            <person name="Zhai Y."/>
            <person name="Adamski M."/>
            <person name="Calcino A."/>
            <person name="Cummins S.F."/>
            <person name="Goodstein D.M."/>
            <person name="Harris C."/>
            <person name="Jackson D.J."/>
            <person name="Leys S.P."/>
            <person name="Shu S."/>
            <person name="Woodcroft B.J."/>
            <person name="Vervoort M."/>
            <person name="Kosik K.S."/>
            <person name="Manning G."/>
            <person name="Degnan B.M."/>
            <person name="Rokhsar D.S."/>
        </authorList>
    </citation>
    <scope>NUCLEOTIDE SEQUENCE [LARGE SCALE GENOMIC DNA]</scope>
</reference>
<sequence length="107" mass="11821">MSSLVRKLSKKTSHSTQEAVIRLTTVAHTPSSSASPPPPPLPTAQPCSSLLLVRPSTRSNTKLSDKTKTEKRNDTIQDMIQKDVINIHLYCIMVALSHIKPHGNPWK</sequence>
<accession>A0A1X7UAC8</accession>
<gene>
    <name evidence="2" type="primary">109584083</name>
</gene>
<dbReference type="EnsemblMetazoa" id="Aqu2.1.24912_001">
    <property type="protein sequence ID" value="Aqu2.1.24912_001"/>
    <property type="gene ID" value="Aqu2.1.24912"/>
</dbReference>
<feature type="region of interest" description="Disordered" evidence="1">
    <location>
        <begin position="24"/>
        <end position="71"/>
    </location>
</feature>